<organism evidence="1">
    <name type="scientific">marine sediment metagenome</name>
    <dbReference type="NCBI Taxonomy" id="412755"/>
    <lineage>
        <taxon>unclassified sequences</taxon>
        <taxon>metagenomes</taxon>
        <taxon>ecological metagenomes</taxon>
    </lineage>
</organism>
<dbReference type="EMBL" id="LAZR01000898">
    <property type="protein sequence ID" value="KKN55154.1"/>
    <property type="molecule type" value="Genomic_DNA"/>
</dbReference>
<sequence>MDTLPENLVIPPAFVGKLPDYVGDWQPARVYIDGKFLFVETPEGTRRIDSTRSLLETVTRVKHTFTITTPGELDTTLKWLGRDNLFKLYYGLSVEHKGWNIRYRGSSITFVRGEERHYLWNLFNFFKLKNDEPPLMLEAIYAFVLLLIDNFEKVGVSYSNLASPSAISRHLLLRYAYQEFKSREMEWTVLNQFYAACHGGRQESTGIGTIDVFNFDMRNAHLTIIEGMQSIRGCQRREDWPYIPESRYGTYLIEADIPRMSLCPLPVEMGGKWTHQIAYPYGEVSGWYAKPFLDLLVELGIPFKVLQSQQFVPAAANQYPYRNIAKLLRKFIRESPPYLAPKSLYWGLAGSTISWRWYVDGGTGEMVPKAFNVFNPIVYSHVLATQTVRVYRESQRSRPIAIRADAVSVRDRIFSTMRPEDSGEMLFVTPLFKSFPSGRGETWKMLVEANRDASYFDYPREEFPTIKQMLNMGVPLGRKRSYSIVVKPNHGKRMGIIPNRIGTLLDRWFPSTAPSFESVSGN</sequence>
<comment type="caution">
    <text evidence="1">The sequence shown here is derived from an EMBL/GenBank/DDBJ whole genome shotgun (WGS) entry which is preliminary data.</text>
</comment>
<protein>
    <submittedName>
        <fullName evidence="1">Uncharacterized protein</fullName>
    </submittedName>
</protein>
<dbReference type="AlphaFoldDB" id="A0A0F9RK77"/>
<accession>A0A0F9RK77</accession>
<proteinExistence type="predicted"/>
<gene>
    <name evidence="1" type="ORF">LCGC14_0585260</name>
</gene>
<reference evidence="1" key="1">
    <citation type="journal article" date="2015" name="Nature">
        <title>Complex archaea that bridge the gap between prokaryotes and eukaryotes.</title>
        <authorList>
            <person name="Spang A."/>
            <person name="Saw J.H."/>
            <person name="Jorgensen S.L."/>
            <person name="Zaremba-Niedzwiedzka K."/>
            <person name="Martijn J."/>
            <person name="Lind A.E."/>
            <person name="van Eijk R."/>
            <person name="Schleper C."/>
            <person name="Guy L."/>
            <person name="Ettema T.J."/>
        </authorList>
    </citation>
    <scope>NUCLEOTIDE SEQUENCE</scope>
</reference>
<name>A0A0F9RK77_9ZZZZ</name>
<evidence type="ECO:0000313" key="1">
    <source>
        <dbReference type="EMBL" id="KKN55154.1"/>
    </source>
</evidence>